<comment type="subcellular location">
    <subcellularLocation>
        <location evidence="1">Secreted</location>
    </subcellularLocation>
</comment>
<dbReference type="InterPro" id="IPR038479">
    <property type="entry name" value="Transthyretin-like_sf"/>
</dbReference>
<feature type="signal peptide" evidence="5">
    <location>
        <begin position="1"/>
        <end position="15"/>
    </location>
</feature>
<evidence type="ECO:0000256" key="5">
    <source>
        <dbReference type="SAM" id="SignalP"/>
    </source>
</evidence>
<proteinExistence type="inferred from homology"/>
<dbReference type="PANTHER" id="PTHR21700">
    <property type="entry name" value="TRANSTHYRETIN-LIKE FAMILY PROTEIN-RELATED"/>
    <property type="match status" value="1"/>
</dbReference>
<dbReference type="Proteomes" id="UP000054495">
    <property type="component" value="Unassembled WGS sequence"/>
</dbReference>
<gene>
    <name evidence="6" type="ORF">ANCCEY_11815</name>
</gene>
<dbReference type="Gene3D" id="2.60.40.3330">
    <property type="match status" value="1"/>
</dbReference>
<dbReference type="GO" id="GO:0005576">
    <property type="term" value="C:extracellular region"/>
    <property type="evidence" value="ECO:0007669"/>
    <property type="project" value="UniProtKB-SubCell"/>
</dbReference>
<name>A0A0D6LN74_9BILA</name>
<dbReference type="GO" id="GO:0009986">
    <property type="term" value="C:cell surface"/>
    <property type="evidence" value="ECO:0007669"/>
    <property type="project" value="InterPro"/>
</dbReference>
<accession>A0A0D6LN74</accession>
<evidence type="ECO:0000256" key="3">
    <source>
        <dbReference type="ARBA" id="ARBA00022525"/>
    </source>
</evidence>
<keyword evidence="4 5" id="KW-0732">Signal</keyword>
<organism evidence="6 7">
    <name type="scientific">Ancylostoma ceylanicum</name>
    <dbReference type="NCBI Taxonomy" id="53326"/>
    <lineage>
        <taxon>Eukaryota</taxon>
        <taxon>Metazoa</taxon>
        <taxon>Ecdysozoa</taxon>
        <taxon>Nematoda</taxon>
        <taxon>Chromadorea</taxon>
        <taxon>Rhabditida</taxon>
        <taxon>Rhabditina</taxon>
        <taxon>Rhabditomorpha</taxon>
        <taxon>Strongyloidea</taxon>
        <taxon>Ancylostomatidae</taxon>
        <taxon>Ancylostomatinae</taxon>
        <taxon>Ancylostoma</taxon>
    </lineage>
</organism>
<evidence type="ECO:0000313" key="7">
    <source>
        <dbReference type="Proteomes" id="UP000054495"/>
    </source>
</evidence>
<dbReference type="InterPro" id="IPR001534">
    <property type="entry name" value="Transthyretin-like"/>
</dbReference>
<protein>
    <submittedName>
        <fullName evidence="6">Transthyretin-like family protein</fullName>
    </submittedName>
</protein>
<evidence type="ECO:0000256" key="2">
    <source>
        <dbReference type="ARBA" id="ARBA00010112"/>
    </source>
</evidence>
<sequence length="129" mass="14773">MRAVILAFLVTTCIAQWTVQSVGVKGVLMCGGEPAAVFDTKLAETLTDRDGFFKLWGSARELSDIDPRLDIYHRCNHHGARIHFLVHLGDERRTRIKIPSKYIVRGLGVPEDKYFDVRRLRLDHEIREA</sequence>
<evidence type="ECO:0000256" key="4">
    <source>
        <dbReference type="ARBA" id="ARBA00022729"/>
    </source>
</evidence>
<feature type="chain" id="PRO_5013130810" evidence="5">
    <location>
        <begin position="16"/>
        <end position="129"/>
    </location>
</feature>
<keyword evidence="7" id="KW-1185">Reference proteome</keyword>
<evidence type="ECO:0000256" key="1">
    <source>
        <dbReference type="ARBA" id="ARBA00004613"/>
    </source>
</evidence>
<keyword evidence="3" id="KW-0964">Secreted</keyword>
<dbReference type="AlphaFoldDB" id="A0A0D6LN74"/>
<comment type="similarity">
    <text evidence="2">Belongs to the nematode transthyretin-like family.</text>
</comment>
<dbReference type="Pfam" id="PF01060">
    <property type="entry name" value="TTR-52"/>
    <property type="match status" value="1"/>
</dbReference>
<evidence type="ECO:0000313" key="6">
    <source>
        <dbReference type="EMBL" id="EPB69097.1"/>
    </source>
</evidence>
<reference evidence="6 7" key="1">
    <citation type="submission" date="2013-05" db="EMBL/GenBank/DDBJ databases">
        <title>Draft genome of the parasitic nematode Anyclostoma ceylanicum.</title>
        <authorList>
            <person name="Mitreva M."/>
        </authorList>
    </citation>
    <scope>NUCLEOTIDE SEQUENCE [LARGE SCALE GENOMIC DNA]</scope>
</reference>
<dbReference type="EMBL" id="KE125341">
    <property type="protein sequence ID" value="EPB69097.1"/>
    <property type="molecule type" value="Genomic_DNA"/>
</dbReference>